<dbReference type="InterPro" id="IPR000023">
    <property type="entry name" value="Phosphofructokinase_dom"/>
</dbReference>
<evidence type="ECO:0000256" key="7">
    <source>
        <dbReference type="ARBA" id="ARBA00022679"/>
    </source>
</evidence>
<evidence type="ECO:0000256" key="1">
    <source>
        <dbReference type="ARBA" id="ARBA00001946"/>
    </source>
</evidence>
<evidence type="ECO:0000313" key="17">
    <source>
        <dbReference type="Proteomes" id="UP001164746"/>
    </source>
</evidence>
<dbReference type="PROSITE" id="PS00433">
    <property type="entry name" value="PHOSPHOFRUCTOKINASE"/>
    <property type="match status" value="1"/>
</dbReference>
<keyword evidence="12" id="KW-0460">Magnesium</keyword>
<evidence type="ECO:0000256" key="10">
    <source>
        <dbReference type="ARBA" id="ARBA00022777"/>
    </source>
</evidence>
<evidence type="ECO:0000256" key="4">
    <source>
        <dbReference type="ARBA" id="ARBA00012055"/>
    </source>
</evidence>
<comment type="catalytic activity">
    <reaction evidence="14">
        <text>beta-D-fructose 6-phosphate + ATP = beta-D-fructose 1,6-bisphosphate + ADP + H(+)</text>
        <dbReference type="Rhea" id="RHEA:16109"/>
        <dbReference type="ChEBI" id="CHEBI:15378"/>
        <dbReference type="ChEBI" id="CHEBI:30616"/>
        <dbReference type="ChEBI" id="CHEBI:32966"/>
        <dbReference type="ChEBI" id="CHEBI:57634"/>
        <dbReference type="ChEBI" id="CHEBI:456216"/>
        <dbReference type="EC" id="2.7.1.11"/>
    </reaction>
</comment>
<dbReference type="Proteomes" id="UP001164746">
    <property type="component" value="Chromosome 10"/>
</dbReference>
<dbReference type="SUPFAM" id="SSF53784">
    <property type="entry name" value="Phosphofructokinase"/>
    <property type="match status" value="2"/>
</dbReference>
<name>A0ABY7F5A9_MYAAR</name>
<keyword evidence="5" id="KW-0963">Cytoplasm</keyword>
<keyword evidence="6" id="KW-0021">Allosteric enzyme</keyword>
<dbReference type="Pfam" id="PF00365">
    <property type="entry name" value="PFK"/>
    <property type="match status" value="2"/>
</dbReference>
<dbReference type="InterPro" id="IPR015912">
    <property type="entry name" value="Phosphofructokinase_CS"/>
</dbReference>
<reference evidence="16" key="1">
    <citation type="submission" date="2022-11" db="EMBL/GenBank/DDBJ databases">
        <title>Centuries of genome instability and evolution in soft-shell clam transmissible cancer (bioRxiv).</title>
        <authorList>
            <person name="Hart S.F.M."/>
            <person name="Yonemitsu M.A."/>
            <person name="Giersch R.M."/>
            <person name="Beal B.F."/>
            <person name="Arriagada G."/>
            <person name="Davis B.W."/>
            <person name="Ostrander E.A."/>
            <person name="Goff S.P."/>
            <person name="Metzger M.J."/>
        </authorList>
    </citation>
    <scope>NUCLEOTIDE SEQUENCE</scope>
    <source>
        <strain evidence="16">MELC-2E11</strain>
        <tissue evidence="16">Siphon/mantle</tissue>
    </source>
</reference>
<dbReference type="PANTHER" id="PTHR13697:SF4">
    <property type="entry name" value="ATP-DEPENDENT 6-PHOSPHOFRUCTOKINASE"/>
    <property type="match status" value="1"/>
</dbReference>
<evidence type="ECO:0000259" key="15">
    <source>
        <dbReference type="Pfam" id="PF00365"/>
    </source>
</evidence>
<evidence type="ECO:0000256" key="9">
    <source>
        <dbReference type="ARBA" id="ARBA00022741"/>
    </source>
</evidence>
<keyword evidence="9" id="KW-0547">Nucleotide-binding</keyword>
<proteinExistence type="predicted"/>
<evidence type="ECO:0000256" key="14">
    <source>
        <dbReference type="ARBA" id="ARBA00048070"/>
    </source>
</evidence>
<dbReference type="PANTHER" id="PTHR13697">
    <property type="entry name" value="PHOSPHOFRUCTOKINASE"/>
    <property type="match status" value="1"/>
</dbReference>
<feature type="domain" description="Phosphofructokinase" evidence="15">
    <location>
        <begin position="66"/>
        <end position="139"/>
    </location>
</feature>
<dbReference type="EC" id="2.7.1.11" evidence="4"/>
<evidence type="ECO:0000256" key="3">
    <source>
        <dbReference type="ARBA" id="ARBA00004679"/>
    </source>
</evidence>
<keyword evidence="11" id="KW-0067">ATP-binding</keyword>
<keyword evidence="13" id="KW-0324">Glycolysis</keyword>
<sequence>MDSSPTSRKYSMAGVLGKEGEQIQAGSFAGKAVGVFTSGGDSQGMNSAVRAVVRMGYYLGCKTYYIKEGGTVIGSARCAAFRTREGRLMAAQNLIDREITNLVVIERITQTQQETCQHLNIVGMVGSIDNDFCGTDMTIALVASLACEADWVFIPEWPPEDGWEDTLCRKLSAGARMGAEAVLALMDATPDTPACVISLDGNQAVRVPLMECVEKNKQKFAIMNIGAPACGMNAVVRSFVRLSLASGYTVLGIHDSFDGLLYGRERLEKKDPQKMSVLELFEEEMGQAHAMGLVLASKYGLEKIAEKMKEYEINALVIVGGFEAYHSALQLVEARDKFDAFCIPIMVIPCTISNNVPGSDFSLGADTALNEITDICDRIKQSATGTKRRVFIVETMGGYCGYLATMSGLAGGADAAYIFEDKFSITDLRDDVFHIKNKIINAGVQRGLILRNEYASHNYTTEFIERLFSEEGKGVFTCRQNVLGHMQQGGVPSVFDRNYGTKLAAKAVAMLDQQVKDSLKEDGRVYSNSPKTATLLGMRRRHLEFTPLSELKKVTDFEELFQWKK</sequence>
<dbReference type="Gene3D" id="3.40.50.460">
    <property type="entry name" value="Phosphofructokinase domain"/>
    <property type="match status" value="1"/>
</dbReference>
<dbReference type="InterPro" id="IPR022953">
    <property type="entry name" value="ATP_PFK"/>
</dbReference>
<keyword evidence="10" id="KW-0418">Kinase</keyword>
<dbReference type="Gene3D" id="3.40.50.450">
    <property type="match status" value="4"/>
</dbReference>
<comment type="cofactor">
    <cofactor evidence="1">
        <name>Mg(2+)</name>
        <dbReference type="ChEBI" id="CHEBI:18420"/>
    </cofactor>
</comment>
<evidence type="ECO:0000256" key="2">
    <source>
        <dbReference type="ARBA" id="ARBA00004496"/>
    </source>
</evidence>
<evidence type="ECO:0000256" key="11">
    <source>
        <dbReference type="ARBA" id="ARBA00022840"/>
    </source>
</evidence>
<keyword evidence="17" id="KW-1185">Reference proteome</keyword>
<evidence type="ECO:0000256" key="12">
    <source>
        <dbReference type="ARBA" id="ARBA00022842"/>
    </source>
</evidence>
<organism evidence="16 17">
    <name type="scientific">Mya arenaria</name>
    <name type="common">Soft-shell clam</name>
    <dbReference type="NCBI Taxonomy" id="6604"/>
    <lineage>
        <taxon>Eukaryota</taxon>
        <taxon>Metazoa</taxon>
        <taxon>Spiralia</taxon>
        <taxon>Lophotrochozoa</taxon>
        <taxon>Mollusca</taxon>
        <taxon>Bivalvia</taxon>
        <taxon>Autobranchia</taxon>
        <taxon>Heteroconchia</taxon>
        <taxon>Euheterodonta</taxon>
        <taxon>Imparidentia</taxon>
        <taxon>Neoheterodontei</taxon>
        <taxon>Myida</taxon>
        <taxon>Myoidea</taxon>
        <taxon>Myidae</taxon>
        <taxon>Mya</taxon>
    </lineage>
</organism>
<protein>
    <recommendedName>
        <fullName evidence="4">6-phosphofructokinase</fullName>
        <ecNumber evidence="4">2.7.1.11</ecNumber>
    </recommendedName>
</protein>
<gene>
    <name evidence="16" type="ORF">MAR_031934</name>
</gene>
<evidence type="ECO:0000256" key="5">
    <source>
        <dbReference type="ARBA" id="ARBA00022490"/>
    </source>
</evidence>
<evidence type="ECO:0000256" key="6">
    <source>
        <dbReference type="ARBA" id="ARBA00022533"/>
    </source>
</evidence>
<dbReference type="EMBL" id="CP111021">
    <property type="protein sequence ID" value="WAR17340.1"/>
    <property type="molecule type" value="Genomic_DNA"/>
</dbReference>
<comment type="pathway">
    <text evidence="3">Carbohydrate degradation; glycolysis; D-glyceraldehyde 3-phosphate and glycerone phosphate from D-glucose: step 3/4.</text>
</comment>
<dbReference type="PRINTS" id="PR00476">
    <property type="entry name" value="PHFRCTKINASE"/>
</dbReference>
<keyword evidence="8" id="KW-0479">Metal-binding</keyword>
<evidence type="ECO:0000256" key="13">
    <source>
        <dbReference type="ARBA" id="ARBA00023152"/>
    </source>
</evidence>
<dbReference type="InterPro" id="IPR035966">
    <property type="entry name" value="PKF_sf"/>
</dbReference>
<evidence type="ECO:0000256" key="8">
    <source>
        <dbReference type="ARBA" id="ARBA00022723"/>
    </source>
</evidence>
<evidence type="ECO:0000313" key="16">
    <source>
        <dbReference type="EMBL" id="WAR17340.1"/>
    </source>
</evidence>
<keyword evidence="7" id="KW-0808">Transferase</keyword>
<feature type="domain" description="Phosphofructokinase" evidence="15">
    <location>
        <begin position="219"/>
        <end position="511"/>
    </location>
</feature>
<comment type="subcellular location">
    <subcellularLocation>
        <location evidence="2">Cytoplasm</location>
    </subcellularLocation>
</comment>
<accession>A0ABY7F5A9</accession>